<feature type="domain" description="AB hydrolase-1" evidence="1">
    <location>
        <begin position="4"/>
        <end position="222"/>
    </location>
</feature>
<dbReference type="Gene3D" id="3.40.50.1820">
    <property type="entry name" value="alpha/beta hydrolase"/>
    <property type="match status" value="1"/>
</dbReference>
<dbReference type="InterPro" id="IPR029058">
    <property type="entry name" value="AB_hydrolase_fold"/>
</dbReference>
<dbReference type="PANTHER" id="PTHR37017:SF11">
    <property type="entry name" value="ESTERASE_LIPASE_THIOESTERASE DOMAIN-CONTAINING PROTEIN"/>
    <property type="match status" value="1"/>
</dbReference>
<proteinExistence type="predicted"/>
<dbReference type="InterPro" id="IPR052897">
    <property type="entry name" value="Sec-Metab_Biosynth_Hydrolase"/>
</dbReference>
<keyword evidence="3" id="KW-1185">Reference proteome</keyword>
<evidence type="ECO:0000313" key="3">
    <source>
        <dbReference type="Proteomes" id="UP001221150"/>
    </source>
</evidence>
<dbReference type="RefSeq" id="WP_276108521.1">
    <property type="nucleotide sequence ID" value="NZ_JARJBB010000004.1"/>
</dbReference>
<gene>
    <name evidence="2" type="ORF">P3H78_10030</name>
</gene>
<keyword evidence="2" id="KW-0378">Hydrolase</keyword>
<dbReference type="GO" id="GO:0016787">
    <property type="term" value="F:hydrolase activity"/>
    <property type="evidence" value="ECO:0007669"/>
    <property type="project" value="UniProtKB-KW"/>
</dbReference>
<reference evidence="2 3" key="1">
    <citation type="submission" date="2023-03" db="EMBL/GenBank/DDBJ databases">
        <title>Draft genome sequence of Streptomyces sp. K1PA1 isolated from peat swamp forest in Thailand.</title>
        <authorList>
            <person name="Klaysubun C."/>
            <person name="Duangmal K."/>
        </authorList>
    </citation>
    <scope>NUCLEOTIDE SEQUENCE [LARGE SCALE GENOMIC DNA]</scope>
    <source>
        <strain evidence="2 3">K1PA1</strain>
    </source>
</reference>
<sequence length="230" mass="24094">MTHLVLVAGAWLGGRAWDGVVPGLREAGLEPRPLTLSGLAEKKGTPAGLRTHVEDVVGLVEGEDLRDVVLVGHSYSGVPVGMAAERIGDRLRRVVFVDANVPADGASFLDAFPSAHVRRAIAEHGGAWPPPPPGDFAGQGLSEQQIDRIVTEGTPHPGASLTEPAELRRPLGELPATYVKCLLDGPDPAPAVAALTSGGSWELVRMDTGHWPMFSQPDALARILAEAAAL</sequence>
<organism evidence="2 3">
    <name type="scientific">Streptomyces tropicalis</name>
    <dbReference type="NCBI Taxonomy" id="3034234"/>
    <lineage>
        <taxon>Bacteria</taxon>
        <taxon>Bacillati</taxon>
        <taxon>Actinomycetota</taxon>
        <taxon>Actinomycetes</taxon>
        <taxon>Kitasatosporales</taxon>
        <taxon>Streptomycetaceae</taxon>
        <taxon>Streptomyces</taxon>
    </lineage>
</organism>
<accession>A0ABT6A2U0</accession>
<name>A0ABT6A2U0_9ACTN</name>
<dbReference type="PANTHER" id="PTHR37017">
    <property type="entry name" value="AB HYDROLASE-1 DOMAIN-CONTAINING PROTEIN-RELATED"/>
    <property type="match status" value="1"/>
</dbReference>
<dbReference type="Proteomes" id="UP001221150">
    <property type="component" value="Unassembled WGS sequence"/>
</dbReference>
<comment type="caution">
    <text evidence="2">The sequence shown here is derived from an EMBL/GenBank/DDBJ whole genome shotgun (WGS) entry which is preliminary data.</text>
</comment>
<evidence type="ECO:0000313" key="2">
    <source>
        <dbReference type="EMBL" id="MDF3298966.1"/>
    </source>
</evidence>
<dbReference type="Pfam" id="PF12697">
    <property type="entry name" value="Abhydrolase_6"/>
    <property type="match status" value="1"/>
</dbReference>
<dbReference type="InterPro" id="IPR000073">
    <property type="entry name" value="AB_hydrolase_1"/>
</dbReference>
<evidence type="ECO:0000259" key="1">
    <source>
        <dbReference type="Pfam" id="PF12697"/>
    </source>
</evidence>
<dbReference type="EMBL" id="JARJBB010000004">
    <property type="protein sequence ID" value="MDF3298966.1"/>
    <property type="molecule type" value="Genomic_DNA"/>
</dbReference>
<protein>
    <submittedName>
        <fullName evidence="2">Alpha/beta hydrolase</fullName>
    </submittedName>
</protein>
<dbReference type="SUPFAM" id="SSF53474">
    <property type="entry name" value="alpha/beta-Hydrolases"/>
    <property type="match status" value="1"/>
</dbReference>